<dbReference type="PANTHER" id="PTHR43401">
    <property type="entry name" value="L-THREONINE 3-DEHYDROGENASE"/>
    <property type="match status" value="1"/>
</dbReference>
<keyword evidence="6" id="KW-0520">NAD</keyword>
<organism evidence="9 10">
    <name type="scientific">Neomoorella stamsii</name>
    <dbReference type="NCBI Taxonomy" id="1266720"/>
    <lineage>
        <taxon>Bacteria</taxon>
        <taxon>Bacillati</taxon>
        <taxon>Bacillota</taxon>
        <taxon>Clostridia</taxon>
        <taxon>Neomoorellales</taxon>
        <taxon>Neomoorellaceae</taxon>
        <taxon>Neomoorella</taxon>
    </lineage>
</organism>
<dbReference type="FunFam" id="3.40.50.720:FF:000068">
    <property type="entry name" value="Sorbitol dehydrogenase"/>
    <property type="match status" value="1"/>
</dbReference>
<comment type="caution">
    <text evidence="9">The sequence shown here is derived from an EMBL/GenBank/DDBJ whole genome shotgun (WGS) entry which is preliminary data.</text>
</comment>
<evidence type="ECO:0000256" key="7">
    <source>
        <dbReference type="RuleBase" id="RU361277"/>
    </source>
</evidence>
<dbReference type="InterPro" id="IPR002328">
    <property type="entry name" value="ADH_Zn_CS"/>
</dbReference>
<comment type="similarity">
    <text evidence="2 7">Belongs to the zinc-containing alcohol dehydrogenase family.</text>
</comment>
<dbReference type="GO" id="GO:0008270">
    <property type="term" value="F:zinc ion binding"/>
    <property type="evidence" value="ECO:0007669"/>
    <property type="project" value="InterPro"/>
</dbReference>
<dbReference type="GO" id="GO:0016491">
    <property type="term" value="F:oxidoreductase activity"/>
    <property type="evidence" value="ECO:0007669"/>
    <property type="project" value="UniProtKB-KW"/>
</dbReference>
<dbReference type="CDD" id="cd08258">
    <property type="entry name" value="Zn_ADH4"/>
    <property type="match status" value="1"/>
</dbReference>
<protein>
    <submittedName>
        <fullName evidence="9">D-arabitol-phosphate dehydrogenase</fullName>
        <ecNumber evidence="9">1.1.1.301</ecNumber>
    </submittedName>
</protein>
<dbReference type="InterPro" id="IPR011032">
    <property type="entry name" value="GroES-like_sf"/>
</dbReference>
<dbReference type="SMART" id="SM00829">
    <property type="entry name" value="PKS_ER"/>
    <property type="match status" value="1"/>
</dbReference>
<dbReference type="InterPro" id="IPR013154">
    <property type="entry name" value="ADH-like_N"/>
</dbReference>
<keyword evidence="10" id="KW-1185">Reference proteome</keyword>
<feature type="domain" description="Enoyl reductase (ER)" evidence="8">
    <location>
        <begin position="10"/>
        <end position="338"/>
    </location>
</feature>
<sequence>MKAVVKEKRGVGNVVYKDVKEPQPKSGELKVEVKAAGICGTDIHIYHDRFRYNPPVILGHEFSGVVVEVGEGVKDFKVGDRVTAEAPAQICGTCAYCRTGNYNLCSNRLGLGWGVDGCFAKYCIIEEKMAHKLPDNVTFKAGALCEPLACVVHGIELTGITATDLVVVAGPGPIGLLTLQAVKAEGARVVVTGTSVDSERLKMAEQLGADYTINIENEDLYSEIKSLTKGYGADVILECSGSQASVNTCLEIVKKGGKYTQVGLFGKPITIDFEKVATKELRVTGVQSQKWTAWEKALKLLEAGKIQLEPLVSSEYPMSAWEEAFKAFESKQGLKTVMYPEE</sequence>
<dbReference type="PANTHER" id="PTHR43401:SF2">
    <property type="entry name" value="L-THREONINE 3-DEHYDROGENASE"/>
    <property type="match status" value="1"/>
</dbReference>
<evidence type="ECO:0000256" key="5">
    <source>
        <dbReference type="ARBA" id="ARBA00023002"/>
    </source>
</evidence>
<dbReference type="InterPro" id="IPR050129">
    <property type="entry name" value="Zn_alcohol_dh"/>
</dbReference>
<keyword evidence="5 9" id="KW-0560">Oxidoreductase</keyword>
<dbReference type="SUPFAM" id="SSF50129">
    <property type="entry name" value="GroES-like"/>
    <property type="match status" value="1"/>
</dbReference>
<dbReference type="EC" id="1.1.1.301" evidence="9"/>
<dbReference type="InterPro" id="IPR036291">
    <property type="entry name" value="NAD(P)-bd_dom_sf"/>
</dbReference>
<dbReference type="AlphaFoldDB" id="A0A9X7J4Y5"/>
<proteinExistence type="inferred from homology"/>
<evidence type="ECO:0000256" key="2">
    <source>
        <dbReference type="ARBA" id="ARBA00008072"/>
    </source>
</evidence>
<name>A0A9X7J4Y5_9FIRM</name>
<keyword evidence="4 7" id="KW-0862">Zinc</keyword>
<dbReference type="Pfam" id="PF08240">
    <property type="entry name" value="ADH_N"/>
    <property type="match status" value="1"/>
</dbReference>
<evidence type="ECO:0000313" key="10">
    <source>
        <dbReference type="Proteomes" id="UP000239430"/>
    </source>
</evidence>
<dbReference type="EMBL" id="PVXL01000025">
    <property type="protein sequence ID" value="PRR75644.1"/>
    <property type="molecule type" value="Genomic_DNA"/>
</dbReference>
<evidence type="ECO:0000256" key="6">
    <source>
        <dbReference type="ARBA" id="ARBA00023027"/>
    </source>
</evidence>
<dbReference type="InterPro" id="IPR020843">
    <property type="entry name" value="ER"/>
</dbReference>
<dbReference type="Gene3D" id="3.90.180.10">
    <property type="entry name" value="Medium-chain alcohol dehydrogenases, catalytic domain"/>
    <property type="match status" value="1"/>
</dbReference>
<accession>A0A9X7J4Y5</accession>
<keyword evidence="3 7" id="KW-0479">Metal-binding</keyword>
<dbReference type="Gene3D" id="3.40.50.720">
    <property type="entry name" value="NAD(P)-binding Rossmann-like Domain"/>
    <property type="match status" value="1"/>
</dbReference>
<dbReference type="RefSeq" id="WP_054935760.1">
    <property type="nucleotide sequence ID" value="NZ_PVXL01000025.1"/>
</dbReference>
<evidence type="ECO:0000256" key="3">
    <source>
        <dbReference type="ARBA" id="ARBA00022723"/>
    </source>
</evidence>
<dbReference type="SUPFAM" id="SSF51735">
    <property type="entry name" value="NAD(P)-binding Rossmann-fold domains"/>
    <property type="match status" value="1"/>
</dbReference>
<dbReference type="PROSITE" id="PS00059">
    <property type="entry name" value="ADH_ZINC"/>
    <property type="match status" value="1"/>
</dbReference>
<dbReference type="InterPro" id="IPR013149">
    <property type="entry name" value="ADH-like_C"/>
</dbReference>
<dbReference type="Pfam" id="PF00107">
    <property type="entry name" value="ADH_zinc_N"/>
    <property type="match status" value="1"/>
</dbReference>
<evidence type="ECO:0000259" key="8">
    <source>
        <dbReference type="SMART" id="SM00829"/>
    </source>
</evidence>
<evidence type="ECO:0000313" key="9">
    <source>
        <dbReference type="EMBL" id="PRR75644.1"/>
    </source>
</evidence>
<dbReference type="Proteomes" id="UP000239430">
    <property type="component" value="Unassembled WGS sequence"/>
</dbReference>
<gene>
    <name evidence="9" type="ORF">MOST_08270</name>
</gene>
<comment type="cofactor">
    <cofactor evidence="1 7">
        <name>Zn(2+)</name>
        <dbReference type="ChEBI" id="CHEBI:29105"/>
    </cofactor>
</comment>
<reference evidence="9 10" key="1">
    <citation type="submission" date="2018-03" db="EMBL/GenBank/DDBJ databases">
        <title>Genome sequence of Moorella stamsii DSM 26217.</title>
        <authorList>
            <person name="Poehlein A."/>
            <person name="Daniel R."/>
        </authorList>
    </citation>
    <scope>NUCLEOTIDE SEQUENCE [LARGE SCALE GENOMIC DNA]</scope>
    <source>
        <strain evidence="10">DSM 26217</strain>
    </source>
</reference>
<evidence type="ECO:0000256" key="1">
    <source>
        <dbReference type="ARBA" id="ARBA00001947"/>
    </source>
</evidence>
<evidence type="ECO:0000256" key="4">
    <source>
        <dbReference type="ARBA" id="ARBA00022833"/>
    </source>
</evidence>